<organism evidence="1 2">
    <name type="scientific">Trichuris suis</name>
    <name type="common">pig whipworm</name>
    <dbReference type="NCBI Taxonomy" id="68888"/>
    <lineage>
        <taxon>Eukaryota</taxon>
        <taxon>Metazoa</taxon>
        <taxon>Ecdysozoa</taxon>
        <taxon>Nematoda</taxon>
        <taxon>Enoplea</taxon>
        <taxon>Dorylaimia</taxon>
        <taxon>Trichinellida</taxon>
        <taxon>Trichuridae</taxon>
        <taxon>Trichuris</taxon>
    </lineage>
</organism>
<evidence type="ECO:0000313" key="2">
    <source>
        <dbReference type="Proteomes" id="UP000030764"/>
    </source>
</evidence>
<gene>
    <name evidence="1" type="ORF">M513_14211</name>
</gene>
<evidence type="ECO:0000313" key="1">
    <source>
        <dbReference type="EMBL" id="KFD44912.1"/>
    </source>
</evidence>
<accession>A0A085LIW6</accession>
<protein>
    <submittedName>
        <fullName evidence="1">Uncharacterized protein</fullName>
    </submittedName>
</protein>
<keyword evidence="2" id="KW-1185">Reference proteome</keyword>
<name>A0A085LIW6_9BILA</name>
<sequence length="93" mass="10665">MDLNGRETFQSIELGDSTISRRMCQMAEDIEEPLGQLNANHEIPSTARRNYFAIQTLCLMVKYANLMKAELSWLGFEEMEYQDGQKHFALSTG</sequence>
<reference evidence="1 2" key="1">
    <citation type="journal article" date="2014" name="Nat. Genet.">
        <title>Genome and transcriptome of the porcine whipworm Trichuris suis.</title>
        <authorList>
            <person name="Jex A.R."/>
            <person name="Nejsum P."/>
            <person name="Schwarz E.M."/>
            <person name="Hu L."/>
            <person name="Young N.D."/>
            <person name="Hall R.S."/>
            <person name="Korhonen P.K."/>
            <person name="Liao S."/>
            <person name="Thamsborg S."/>
            <person name="Xia J."/>
            <person name="Xu P."/>
            <person name="Wang S."/>
            <person name="Scheerlinck J.P."/>
            <person name="Hofmann A."/>
            <person name="Sternberg P.W."/>
            <person name="Wang J."/>
            <person name="Gasser R.B."/>
        </authorList>
    </citation>
    <scope>NUCLEOTIDE SEQUENCE [LARGE SCALE GENOMIC DNA]</scope>
    <source>
        <strain evidence="1">DCEP-RM93M</strain>
    </source>
</reference>
<dbReference type="AlphaFoldDB" id="A0A085LIW6"/>
<proteinExistence type="predicted"/>
<dbReference type="Proteomes" id="UP000030764">
    <property type="component" value="Unassembled WGS sequence"/>
</dbReference>
<dbReference type="EMBL" id="KL364135">
    <property type="protein sequence ID" value="KFD44912.1"/>
    <property type="molecule type" value="Genomic_DNA"/>
</dbReference>